<evidence type="ECO:0000313" key="4">
    <source>
        <dbReference type="Proteomes" id="UP000229498"/>
    </source>
</evidence>
<dbReference type="CDD" id="cd00165">
    <property type="entry name" value="S4"/>
    <property type="match status" value="1"/>
</dbReference>
<name>A0A2M9FXM2_9PROT</name>
<dbReference type="SMART" id="SM00363">
    <property type="entry name" value="S4"/>
    <property type="match status" value="1"/>
</dbReference>
<feature type="domain" description="RNA-binding S4" evidence="2">
    <location>
        <begin position="6"/>
        <end position="69"/>
    </location>
</feature>
<dbReference type="InterPro" id="IPR036986">
    <property type="entry name" value="S4_RNA-bd_sf"/>
</dbReference>
<dbReference type="EMBL" id="PHIG01000047">
    <property type="protein sequence ID" value="PJK28211.1"/>
    <property type="molecule type" value="Genomic_DNA"/>
</dbReference>
<dbReference type="Gene3D" id="3.10.290.10">
    <property type="entry name" value="RNA-binding S4 domain"/>
    <property type="match status" value="1"/>
</dbReference>
<proteinExistence type="predicted"/>
<dbReference type="Proteomes" id="UP000229498">
    <property type="component" value="Unassembled WGS sequence"/>
</dbReference>
<evidence type="ECO:0000259" key="2">
    <source>
        <dbReference type="SMART" id="SM00363"/>
    </source>
</evidence>
<dbReference type="Pfam" id="PF01479">
    <property type="entry name" value="S4"/>
    <property type="match status" value="1"/>
</dbReference>
<dbReference type="PROSITE" id="PS50889">
    <property type="entry name" value="S4"/>
    <property type="match status" value="1"/>
</dbReference>
<dbReference type="SUPFAM" id="SSF55174">
    <property type="entry name" value="Alpha-L RNA-binding motif"/>
    <property type="match status" value="1"/>
</dbReference>
<dbReference type="OrthoDB" id="9797176at2"/>
<sequence length="92" mass="10298">MTESAIRIDLWLWYARLFKSRSLAAKAVKGTRFRINKRVVTKPSQTIRPGDVLTFPRGDDVCVIEVVQIGARRGPTSEARGLYRDLAAHDAG</sequence>
<accession>A0A2M9FXM2</accession>
<organism evidence="3 4">
    <name type="scientific">Minwuia thermotolerans</name>
    <dbReference type="NCBI Taxonomy" id="2056226"/>
    <lineage>
        <taxon>Bacteria</taxon>
        <taxon>Pseudomonadati</taxon>
        <taxon>Pseudomonadota</taxon>
        <taxon>Alphaproteobacteria</taxon>
        <taxon>Minwuiales</taxon>
        <taxon>Minwuiaceae</taxon>
        <taxon>Minwuia</taxon>
    </lineage>
</organism>
<protein>
    <recommendedName>
        <fullName evidence="2">RNA-binding S4 domain-containing protein</fullName>
    </recommendedName>
</protein>
<comment type="caution">
    <text evidence="3">The sequence shown here is derived from an EMBL/GenBank/DDBJ whole genome shotgun (WGS) entry which is preliminary data.</text>
</comment>
<dbReference type="GO" id="GO:0003723">
    <property type="term" value="F:RNA binding"/>
    <property type="evidence" value="ECO:0007669"/>
    <property type="project" value="UniProtKB-KW"/>
</dbReference>
<evidence type="ECO:0000256" key="1">
    <source>
        <dbReference type="PROSITE-ProRule" id="PRU00182"/>
    </source>
</evidence>
<keyword evidence="1" id="KW-0694">RNA-binding</keyword>
<keyword evidence="4" id="KW-1185">Reference proteome</keyword>
<gene>
    <name evidence="3" type="ORF">CVT23_17700</name>
</gene>
<dbReference type="AlphaFoldDB" id="A0A2M9FXM2"/>
<dbReference type="InterPro" id="IPR002942">
    <property type="entry name" value="S4_RNA-bd"/>
</dbReference>
<dbReference type="RefSeq" id="WP_109794658.1">
    <property type="nucleotide sequence ID" value="NZ_PHIG01000047.1"/>
</dbReference>
<evidence type="ECO:0000313" key="3">
    <source>
        <dbReference type="EMBL" id="PJK28211.1"/>
    </source>
</evidence>
<reference evidence="3 4" key="1">
    <citation type="submission" date="2017-11" db="EMBL/GenBank/DDBJ databases">
        <title>Draft genome sequence of Rhizobiales bacterium SY3-13.</title>
        <authorList>
            <person name="Sun C."/>
        </authorList>
    </citation>
    <scope>NUCLEOTIDE SEQUENCE [LARGE SCALE GENOMIC DNA]</scope>
    <source>
        <strain evidence="3 4">SY3-13</strain>
    </source>
</reference>